<organism evidence="1">
    <name type="scientific">Anguilla anguilla</name>
    <name type="common">European freshwater eel</name>
    <name type="synonym">Muraena anguilla</name>
    <dbReference type="NCBI Taxonomy" id="7936"/>
    <lineage>
        <taxon>Eukaryota</taxon>
        <taxon>Metazoa</taxon>
        <taxon>Chordata</taxon>
        <taxon>Craniata</taxon>
        <taxon>Vertebrata</taxon>
        <taxon>Euteleostomi</taxon>
        <taxon>Actinopterygii</taxon>
        <taxon>Neopterygii</taxon>
        <taxon>Teleostei</taxon>
        <taxon>Anguilliformes</taxon>
        <taxon>Anguillidae</taxon>
        <taxon>Anguilla</taxon>
    </lineage>
</organism>
<reference evidence="1" key="1">
    <citation type="submission" date="2014-11" db="EMBL/GenBank/DDBJ databases">
        <authorList>
            <person name="Amaro Gonzalez C."/>
        </authorList>
    </citation>
    <scope>NUCLEOTIDE SEQUENCE</scope>
</reference>
<evidence type="ECO:0000313" key="1">
    <source>
        <dbReference type="EMBL" id="JAH02284.1"/>
    </source>
</evidence>
<name>A0A0E9PCQ5_ANGAN</name>
<dbReference type="AlphaFoldDB" id="A0A0E9PCQ5"/>
<proteinExistence type="predicted"/>
<accession>A0A0E9PCQ5</accession>
<dbReference type="EMBL" id="GBXM01106293">
    <property type="protein sequence ID" value="JAH02284.1"/>
    <property type="molecule type" value="Transcribed_RNA"/>
</dbReference>
<reference evidence="1" key="2">
    <citation type="journal article" date="2015" name="Fish Shellfish Immunol.">
        <title>Early steps in the European eel (Anguilla anguilla)-Vibrio vulnificus interaction in the gills: Role of the RtxA13 toxin.</title>
        <authorList>
            <person name="Callol A."/>
            <person name="Pajuelo D."/>
            <person name="Ebbesson L."/>
            <person name="Teles M."/>
            <person name="MacKenzie S."/>
            <person name="Amaro C."/>
        </authorList>
    </citation>
    <scope>NUCLEOTIDE SEQUENCE</scope>
</reference>
<protein>
    <submittedName>
        <fullName evidence="1">Uncharacterized protein</fullName>
    </submittedName>
</protein>
<sequence>MFFHFFLEKHENVFFQSTFVSGTEKNPLQYPVVILFKWI</sequence>